<accession>A0A644Y4S8</accession>
<evidence type="ECO:0000259" key="1">
    <source>
        <dbReference type="PROSITE" id="PS51272"/>
    </source>
</evidence>
<feature type="domain" description="SLH" evidence="1">
    <location>
        <begin position="138"/>
        <end position="201"/>
    </location>
</feature>
<organism evidence="2">
    <name type="scientific">bioreactor metagenome</name>
    <dbReference type="NCBI Taxonomy" id="1076179"/>
    <lineage>
        <taxon>unclassified sequences</taxon>
        <taxon>metagenomes</taxon>
        <taxon>ecological metagenomes</taxon>
    </lineage>
</organism>
<sequence>MASNASGSNGLNLALPTGTVTLDKNVLDSVAGKGDVKISINTVSNTALTDTQRTALGAQAETAVVVDVNIYTGSSRVSTFGDGKITVSVPYTLKPGENADSITVWFINDDGTIEPKTASYANGKITFTTEHLSQYFIVDFPFTDVSEDAWCYGSVAYAYSNGLFSGTSAKTFSPSGATTRQMIWMVLARMDGKTPADMNAARTWAMEIGISDGSNSTNSISREQMAAILYRYAQYKGYDTTQGGMAIREFADYDSFSKYALTALGWSVNAGLMQGSDNNLMPTGSATRAQAVTILQRFCQNVAK</sequence>
<name>A0A644Y4S8_9ZZZZ</name>
<comment type="caution">
    <text evidence="2">The sequence shown here is derived from an EMBL/GenBank/DDBJ whole genome shotgun (WGS) entry which is preliminary data.</text>
</comment>
<dbReference type="PROSITE" id="PS51272">
    <property type="entry name" value="SLH"/>
    <property type="match status" value="2"/>
</dbReference>
<dbReference type="Pfam" id="PF00395">
    <property type="entry name" value="SLH"/>
    <property type="match status" value="2"/>
</dbReference>
<feature type="domain" description="SLH" evidence="1">
    <location>
        <begin position="247"/>
        <end position="304"/>
    </location>
</feature>
<evidence type="ECO:0000313" key="2">
    <source>
        <dbReference type="EMBL" id="MPM23197.1"/>
    </source>
</evidence>
<dbReference type="EMBL" id="VSSQ01003976">
    <property type="protein sequence ID" value="MPM23197.1"/>
    <property type="molecule type" value="Genomic_DNA"/>
</dbReference>
<gene>
    <name evidence="2" type="ORF">SDC9_69661</name>
</gene>
<dbReference type="InterPro" id="IPR001119">
    <property type="entry name" value="SLH_dom"/>
</dbReference>
<dbReference type="AlphaFoldDB" id="A0A644Y4S8"/>
<protein>
    <recommendedName>
        <fullName evidence="1">SLH domain-containing protein</fullName>
    </recommendedName>
</protein>
<reference evidence="2" key="1">
    <citation type="submission" date="2019-08" db="EMBL/GenBank/DDBJ databases">
        <authorList>
            <person name="Kucharzyk K."/>
            <person name="Murdoch R.W."/>
            <person name="Higgins S."/>
            <person name="Loffler F."/>
        </authorList>
    </citation>
    <scope>NUCLEOTIDE SEQUENCE</scope>
</reference>
<proteinExistence type="predicted"/>